<organism evidence="2 3">
    <name type="scientific">Tilletiaria anomala (strain ATCC 24038 / CBS 436.72 / UBC 951)</name>
    <dbReference type="NCBI Taxonomy" id="1037660"/>
    <lineage>
        <taxon>Eukaryota</taxon>
        <taxon>Fungi</taxon>
        <taxon>Dikarya</taxon>
        <taxon>Basidiomycota</taxon>
        <taxon>Ustilaginomycotina</taxon>
        <taxon>Exobasidiomycetes</taxon>
        <taxon>Georgefischeriales</taxon>
        <taxon>Tilletiariaceae</taxon>
        <taxon>Tilletiaria</taxon>
    </lineage>
</organism>
<dbReference type="InParanoid" id="A0A066WHH0"/>
<evidence type="ECO:0000313" key="3">
    <source>
        <dbReference type="Proteomes" id="UP000027361"/>
    </source>
</evidence>
<dbReference type="RefSeq" id="XP_013246100.1">
    <property type="nucleotide sequence ID" value="XM_013390646.1"/>
</dbReference>
<dbReference type="OrthoDB" id="10252740at2759"/>
<dbReference type="HOGENOM" id="CLU_1556356_0_0_1"/>
<protein>
    <submittedName>
        <fullName evidence="2">Uncharacterized protein</fullName>
    </submittedName>
</protein>
<dbReference type="AlphaFoldDB" id="A0A066WHH0"/>
<proteinExistence type="predicted"/>
<feature type="region of interest" description="Disordered" evidence="1">
    <location>
        <begin position="92"/>
        <end position="119"/>
    </location>
</feature>
<sequence>MCYDYQRATRAMSTAPVCYYSNLLTQKVRALVYEDGFSFGANTISDGDSEWAQRDVVDVMPLLNRTSYFAPSLCFLRAHEYVDAMSLSPKASGRATREATNQSNGADRQTKRKKRTTAAQSLVELPKTFNFLRGDEIRANYGGRHKRMTILILWGARLRHDMLELTHLWRGQ</sequence>
<name>A0A066WHH0_TILAU</name>
<evidence type="ECO:0000256" key="1">
    <source>
        <dbReference type="SAM" id="MobiDB-lite"/>
    </source>
</evidence>
<dbReference type="GO" id="GO:0003676">
    <property type="term" value="F:nucleic acid binding"/>
    <property type="evidence" value="ECO:0007669"/>
    <property type="project" value="InterPro"/>
</dbReference>
<dbReference type="GeneID" id="25267976"/>
<dbReference type="Gene3D" id="3.30.420.10">
    <property type="entry name" value="Ribonuclease H-like superfamily/Ribonuclease H"/>
    <property type="match status" value="1"/>
</dbReference>
<dbReference type="InterPro" id="IPR036397">
    <property type="entry name" value="RNaseH_sf"/>
</dbReference>
<keyword evidence="3" id="KW-1185">Reference proteome</keyword>
<evidence type="ECO:0000313" key="2">
    <source>
        <dbReference type="EMBL" id="KDN53261.1"/>
    </source>
</evidence>
<gene>
    <name evidence="2" type="ORF">K437DRAFT_96899</name>
</gene>
<dbReference type="EMBL" id="JMSN01000003">
    <property type="protein sequence ID" value="KDN53261.1"/>
    <property type="molecule type" value="Genomic_DNA"/>
</dbReference>
<accession>A0A066WHH0</accession>
<reference evidence="2 3" key="1">
    <citation type="submission" date="2014-05" db="EMBL/GenBank/DDBJ databases">
        <title>Draft genome sequence of a rare smut relative, Tilletiaria anomala UBC 951.</title>
        <authorList>
            <consortium name="DOE Joint Genome Institute"/>
            <person name="Toome M."/>
            <person name="Kuo A."/>
            <person name="Henrissat B."/>
            <person name="Lipzen A."/>
            <person name="Tritt A."/>
            <person name="Yoshinaga Y."/>
            <person name="Zane M."/>
            <person name="Barry K."/>
            <person name="Grigoriev I.V."/>
            <person name="Spatafora J.W."/>
            <person name="Aimea M.C."/>
        </authorList>
    </citation>
    <scope>NUCLEOTIDE SEQUENCE [LARGE SCALE GENOMIC DNA]</scope>
    <source>
        <strain evidence="2 3">UBC 951</strain>
    </source>
</reference>
<feature type="compositionally biased region" description="Polar residues" evidence="1">
    <location>
        <begin position="98"/>
        <end position="107"/>
    </location>
</feature>
<dbReference type="Proteomes" id="UP000027361">
    <property type="component" value="Unassembled WGS sequence"/>
</dbReference>
<comment type="caution">
    <text evidence="2">The sequence shown here is derived from an EMBL/GenBank/DDBJ whole genome shotgun (WGS) entry which is preliminary data.</text>
</comment>